<feature type="region of interest" description="Disordered" evidence="1">
    <location>
        <begin position="219"/>
        <end position="238"/>
    </location>
</feature>
<comment type="caution">
    <text evidence="2">The sequence shown here is derived from an EMBL/GenBank/DDBJ whole genome shotgun (WGS) entry which is preliminary data.</text>
</comment>
<evidence type="ECO:0000313" key="3">
    <source>
        <dbReference type="Proteomes" id="UP000299084"/>
    </source>
</evidence>
<reference evidence="2 3" key="1">
    <citation type="journal article" date="2019" name="Mol. Ecol. Resour.">
        <title>Improving Illumina assemblies with Hi-C and long reads: an example with the North African dromedary.</title>
        <authorList>
            <person name="Elbers J.P."/>
            <person name="Rogers M.F."/>
            <person name="Perelman P.L."/>
            <person name="Proskuryakova A.A."/>
            <person name="Serdyukova N.A."/>
            <person name="Johnson W.E."/>
            <person name="Horin P."/>
            <person name="Corander J."/>
            <person name="Murphy D."/>
            <person name="Burger P.A."/>
        </authorList>
    </citation>
    <scope>NUCLEOTIDE SEQUENCE [LARGE SCALE GENOMIC DNA]</scope>
    <source>
        <strain evidence="2">Drom800</strain>
        <tissue evidence="2">Blood</tissue>
    </source>
</reference>
<protein>
    <submittedName>
        <fullName evidence="2">Uncharacterized protein</fullName>
    </submittedName>
</protein>
<feature type="region of interest" description="Disordered" evidence="1">
    <location>
        <begin position="282"/>
        <end position="313"/>
    </location>
</feature>
<feature type="region of interest" description="Disordered" evidence="1">
    <location>
        <begin position="153"/>
        <end position="203"/>
    </location>
</feature>
<organism evidence="2 3">
    <name type="scientific">Camelus dromedarius</name>
    <name type="common">Dromedary</name>
    <name type="synonym">Arabian camel</name>
    <dbReference type="NCBI Taxonomy" id="9838"/>
    <lineage>
        <taxon>Eukaryota</taxon>
        <taxon>Metazoa</taxon>
        <taxon>Chordata</taxon>
        <taxon>Craniata</taxon>
        <taxon>Vertebrata</taxon>
        <taxon>Euteleostomi</taxon>
        <taxon>Mammalia</taxon>
        <taxon>Eutheria</taxon>
        <taxon>Laurasiatheria</taxon>
        <taxon>Artiodactyla</taxon>
        <taxon>Tylopoda</taxon>
        <taxon>Camelidae</taxon>
        <taxon>Camelus</taxon>
    </lineage>
</organism>
<sequence length="384" mass="40342">MNSGNVVDIGDCAHAGCVCKNRKKSRKSQSQGLEREWEGWRVLQTLPGNQRRENSNRREVMPLVGPQIGEERDERRGLYVCTRREGSAPAAPTAGVGGELGGDANSSRDRELQSDAAFGAVVTPVWVPAPHCPARGGLASGPGKAEQVRALGPVRRRQGGSGPGTPEAGAGDQRSESRPALSTPQNSRSTNTAPPGVGCRGHTVSGRAAEQLRAMGSHPEFLQGNGEPGRGVGVGAGEQGGGRLGWGRTAGGGRAPSCGSPLPYPPTPALCRSGGSKCRGAHSWRESGEAETARIGPGRAGEQRGLRPLLTPPGPIPGPPFWCLLRSGKESWAGKNGGLWVWGREVKGESWGRGSNWKLPRGRPKLLKGRPPFGRGRRPPASRK</sequence>
<dbReference type="EMBL" id="JWIN03000037">
    <property type="protein sequence ID" value="KAB1253154.1"/>
    <property type="molecule type" value="Genomic_DNA"/>
</dbReference>
<dbReference type="AlphaFoldDB" id="A0A5N4C3A8"/>
<evidence type="ECO:0000256" key="1">
    <source>
        <dbReference type="SAM" id="MobiDB-lite"/>
    </source>
</evidence>
<feature type="region of interest" description="Disordered" evidence="1">
    <location>
        <begin position="350"/>
        <end position="384"/>
    </location>
</feature>
<name>A0A5N4C3A8_CAMDR</name>
<accession>A0A5N4C3A8</accession>
<feature type="compositionally biased region" description="Basic and acidic residues" evidence="1">
    <location>
        <begin position="283"/>
        <end position="292"/>
    </location>
</feature>
<feature type="compositionally biased region" description="Polar residues" evidence="1">
    <location>
        <begin position="180"/>
        <end position="193"/>
    </location>
</feature>
<feature type="region of interest" description="Disordered" evidence="1">
    <location>
        <begin position="83"/>
        <end position="111"/>
    </location>
</feature>
<feature type="compositionally biased region" description="Basic residues" evidence="1">
    <location>
        <begin position="375"/>
        <end position="384"/>
    </location>
</feature>
<feature type="compositionally biased region" description="Gly residues" evidence="1">
    <location>
        <begin position="226"/>
        <end position="238"/>
    </location>
</feature>
<gene>
    <name evidence="2" type="ORF">Cadr_000002969</name>
</gene>
<keyword evidence="3" id="KW-1185">Reference proteome</keyword>
<dbReference type="Proteomes" id="UP000299084">
    <property type="component" value="Unassembled WGS sequence"/>
</dbReference>
<proteinExistence type="predicted"/>
<evidence type="ECO:0000313" key="2">
    <source>
        <dbReference type="EMBL" id="KAB1253154.1"/>
    </source>
</evidence>